<reference evidence="2 3" key="1">
    <citation type="submission" date="2023-12" db="EMBL/GenBank/DDBJ databases">
        <title>A. evansii MAY27, complete genome.</title>
        <authorList>
            <person name="Wang Y."/>
        </authorList>
    </citation>
    <scope>NUCLEOTIDE SEQUENCE [LARGE SCALE GENOMIC DNA]</scope>
    <source>
        <strain evidence="2 3">MAY27</strain>
    </source>
</reference>
<accession>A0ABZ1AI68</accession>
<feature type="signal peptide" evidence="1">
    <location>
        <begin position="1"/>
        <end position="23"/>
    </location>
</feature>
<dbReference type="InterPro" id="IPR038644">
    <property type="entry name" value="CopK_sf"/>
</dbReference>
<dbReference type="Pfam" id="PF11525">
    <property type="entry name" value="CopK"/>
    <property type="match status" value="1"/>
</dbReference>
<dbReference type="Proteomes" id="UP001626593">
    <property type="component" value="Chromosome"/>
</dbReference>
<name>A0ABZ1AI68_AROEV</name>
<dbReference type="InterPro" id="IPR021604">
    <property type="entry name" value="CopK"/>
</dbReference>
<evidence type="ECO:0000313" key="3">
    <source>
        <dbReference type="Proteomes" id="UP001626593"/>
    </source>
</evidence>
<dbReference type="RefSeq" id="WP_407278043.1">
    <property type="nucleotide sequence ID" value="NZ_CP141259.1"/>
</dbReference>
<evidence type="ECO:0000256" key="1">
    <source>
        <dbReference type="SAM" id="SignalP"/>
    </source>
</evidence>
<proteinExistence type="predicted"/>
<feature type="chain" id="PRO_5045388173" evidence="1">
    <location>
        <begin position="24"/>
        <end position="131"/>
    </location>
</feature>
<dbReference type="Gene3D" id="2.40.10.300">
    <property type="entry name" value="Copper resistance protein K"/>
    <property type="match status" value="1"/>
</dbReference>
<dbReference type="EMBL" id="CP141259">
    <property type="protein sequence ID" value="WRL44721.1"/>
    <property type="molecule type" value="Genomic_DNA"/>
</dbReference>
<evidence type="ECO:0000313" key="2">
    <source>
        <dbReference type="EMBL" id="WRL44721.1"/>
    </source>
</evidence>
<organism evidence="2 3">
    <name type="scientific">Aromatoleum evansii</name>
    <name type="common">Azoarcus evansii</name>
    <dbReference type="NCBI Taxonomy" id="59406"/>
    <lineage>
        <taxon>Bacteria</taxon>
        <taxon>Pseudomonadati</taxon>
        <taxon>Pseudomonadota</taxon>
        <taxon>Betaproteobacteria</taxon>
        <taxon>Rhodocyclales</taxon>
        <taxon>Rhodocyclaceae</taxon>
        <taxon>Aromatoleum</taxon>
    </lineage>
</organism>
<protein>
    <submittedName>
        <fullName evidence="2">CopK family periplasmic copper-binding protein</fullName>
    </submittedName>
</protein>
<sequence length="131" mass="14380">MKHTSIRIVFTSILLAGPLAVSAHTDYSEAGSTHWLEHLQTVPALSAGPALRENVRDGDGANSLEKSYDLKDGSTLHVFSDGKMAMEDKYGRAYSMDQGHPMVTADGQKITMQGNEVWRLDALLDSNYRGR</sequence>
<gene>
    <name evidence="2" type="ORF">U5817_16065</name>
</gene>
<keyword evidence="3" id="KW-1185">Reference proteome</keyword>
<keyword evidence="1" id="KW-0732">Signal</keyword>